<organism evidence="2 3">
    <name type="scientific">Reticulibacter mediterranei</name>
    <dbReference type="NCBI Taxonomy" id="2778369"/>
    <lineage>
        <taxon>Bacteria</taxon>
        <taxon>Bacillati</taxon>
        <taxon>Chloroflexota</taxon>
        <taxon>Ktedonobacteria</taxon>
        <taxon>Ktedonobacterales</taxon>
        <taxon>Reticulibacteraceae</taxon>
        <taxon>Reticulibacter</taxon>
    </lineage>
</organism>
<dbReference type="InterPro" id="IPR050855">
    <property type="entry name" value="NDM-1-like"/>
</dbReference>
<evidence type="ECO:0000313" key="2">
    <source>
        <dbReference type="EMBL" id="GHP01093.1"/>
    </source>
</evidence>
<keyword evidence="3" id="KW-1185">Reference proteome</keyword>
<dbReference type="Gene3D" id="3.60.15.10">
    <property type="entry name" value="Ribonuclease Z/Hydroxyacylglutathione hydrolase-like"/>
    <property type="match status" value="1"/>
</dbReference>
<sequence length="298" mass="33358">MSQFNHPPLVQPALSREIAPGVLVIPDQHIDLVPNIGIVIGTDAVLVVDCGMGRENGQQVLHKAMEVAAGKRLLLTTTHFHPEHAFGAQPFKGYATILTNTTQADEMQEKGAFFLTLFRDMGPDVHKALEGVELVMPDETYQGEKTIDLGGKQVVLRELPGHTRGDQIVFLPHEQVLFTGDLVENRLFPIFPDQDASVGQWSEALAQMIRLSPQMVIPGHGELGTVELLQEFQDHLLFARQEVSHRVKEGQALERIDQEGSQIIKERYREWGNDRWIPLEIHSMYSEITGEPLILPAF</sequence>
<dbReference type="Pfam" id="PF00753">
    <property type="entry name" value="Lactamase_B"/>
    <property type="match status" value="1"/>
</dbReference>
<dbReference type="CDD" id="cd16282">
    <property type="entry name" value="metallo-hydrolase-like_MBL-fold"/>
    <property type="match status" value="1"/>
</dbReference>
<dbReference type="RefSeq" id="WP_220211660.1">
    <property type="nucleotide sequence ID" value="NZ_BNJK01000004.1"/>
</dbReference>
<protein>
    <submittedName>
        <fullName evidence="2">MBL fold metallo-hydrolase</fullName>
    </submittedName>
</protein>
<proteinExistence type="predicted"/>
<dbReference type="InterPro" id="IPR001279">
    <property type="entry name" value="Metallo-B-lactamas"/>
</dbReference>
<dbReference type="InterPro" id="IPR036866">
    <property type="entry name" value="RibonucZ/Hydroxyglut_hydro"/>
</dbReference>
<dbReference type="Proteomes" id="UP000597444">
    <property type="component" value="Unassembled WGS sequence"/>
</dbReference>
<dbReference type="SUPFAM" id="SSF56281">
    <property type="entry name" value="Metallo-hydrolase/oxidoreductase"/>
    <property type="match status" value="1"/>
</dbReference>
<dbReference type="AlphaFoldDB" id="A0A8J3N754"/>
<name>A0A8J3N754_9CHLR</name>
<dbReference type="EMBL" id="BNJK01000004">
    <property type="protein sequence ID" value="GHP01093.1"/>
    <property type="molecule type" value="Genomic_DNA"/>
</dbReference>
<reference evidence="2" key="1">
    <citation type="submission" date="2020-10" db="EMBL/GenBank/DDBJ databases">
        <title>Taxonomic study of unclassified bacteria belonging to the class Ktedonobacteria.</title>
        <authorList>
            <person name="Yabe S."/>
            <person name="Wang C.M."/>
            <person name="Zheng Y."/>
            <person name="Sakai Y."/>
            <person name="Cavaletti L."/>
            <person name="Monciardini P."/>
            <person name="Donadio S."/>
        </authorList>
    </citation>
    <scope>NUCLEOTIDE SEQUENCE</scope>
    <source>
        <strain evidence="2">ID150040</strain>
    </source>
</reference>
<accession>A0A8J3N754</accession>
<evidence type="ECO:0000313" key="3">
    <source>
        <dbReference type="Proteomes" id="UP000597444"/>
    </source>
</evidence>
<feature type="domain" description="Metallo-beta-lactamase" evidence="1">
    <location>
        <begin position="33"/>
        <end position="220"/>
    </location>
</feature>
<evidence type="ECO:0000259" key="1">
    <source>
        <dbReference type="SMART" id="SM00849"/>
    </source>
</evidence>
<dbReference type="PANTHER" id="PTHR42951:SF4">
    <property type="entry name" value="ACYL-COENZYME A THIOESTERASE MBLAC2"/>
    <property type="match status" value="1"/>
</dbReference>
<comment type="caution">
    <text evidence="2">The sequence shown here is derived from an EMBL/GenBank/DDBJ whole genome shotgun (WGS) entry which is preliminary data.</text>
</comment>
<dbReference type="SMART" id="SM00849">
    <property type="entry name" value="Lactamase_B"/>
    <property type="match status" value="1"/>
</dbReference>
<dbReference type="PANTHER" id="PTHR42951">
    <property type="entry name" value="METALLO-BETA-LACTAMASE DOMAIN-CONTAINING"/>
    <property type="match status" value="1"/>
</dbReference>
<gene>
    <name evidence="2" type="ORF">KSF_111400</name>
</gene>